<keyword evidence="7" id="KW-1185">Reference proteome</keyword>
<evidence type="ECO:0000313" key="6">
    <source>
        <dbReference type="EMBL" id="CAK0906139.1"/>
    </source>
</evidence>
<evidence type="ECO:0000256" key="1">
    <source>
        <dbReference type="ARBA" id="ARBA00022737"/>
    </source>
</evidence>
<feature type="chain" id="PRO_5046612450" description="peptidylprolyl isomerase" evidence="4">
    <location>
        <begin position="22"/>
        <end position="592"/>
    </location>
</feature>
<dbReference type="InterPro" id="IPR046341">
    <property type="entry name" value="SET_dom_sf"/>
</dbReference>
<evidence type="ECO:0000313" key="7">
    <source>
        <dbReference type="Proteomes" id="UP001189429"/>
    </source>
</evidence>
<feature type="region of interest" description="Disordered" evidence="3">
    <location>
        <begin position="101"/>
        <end position="120"/>
    </location>
</feature>
<feature type="domain" description="PPIase FKBP-type" evidence="5">
    <location>
        <begin position="144"/>
        <end position="242"/>
    </location>
</feature>
<dbReference type="InterPro" id="IPR001179">
    <property type="entry name" value="PPIase_FKBP_dom"/>
</dbReference>
<keyword evidence="2" id="KW-0697">Rotamase</keyword>
<dbReference type="EMBL" id="CAUYUJ010021649">
    <property type="protein sequence ID" value="CAK0906139.1"/>
    <property type="molecule type" value="Genomic_DNA"/>
</dbReference>
<proteinExistence type="predicted"/>
<accession>A0ABN9Y5S7</accession>
<keyword evidence="1" id="KW-0677">Repeat</keyword>
<keyword evidence="4" id="KW-0732">Signal</keyword>
<feature type="region of interest" description="Disordered" evidence="3">
    <location>
        <begin position="292"/>
        <end position="314"/>
    </location>
</feature>
<gene>
    <name evidence="6" type="ORF">PCOR1329_LOCUS81575</name>
</gene>
<evidence type="ECO:0000256" key="2">
    <source>
        <dbReference type="PROSITE-ProRule" id="PRU00277"/>
    </source>
</evidence>
<dbReference type="PROSITE" id="PS50059">
    <property type="entry name" value="FKBP_PPIASE"/>
    <property type="match status" value="1"/>
</dbReference>
<dbReference type="PANTHER" id="PTHR43215:SF14">
    <property type="entry name" value="RADIAL SPOKE HEAD 1 HOMOLOG"/>
    <property type="match status" value="1"/>
</dbReference>
<dbReference type="SMART" id="SM00698">
    <property type="entry name" value="MORN"/>
    <property type="match status" value="4"/>
</dbReference>
<dbReference type="PANTHER" id="PTHR43215">
    <property type="entry name" value="RADIAL SPOKE HEAD 1 HOMOLOG"/>
    <property type="match status" value="1"/>
</dbReference>
<evidence type="ECO:0000259" key="5">
    <source>
        <dbReference type="PROSITE" id="PS50059"/>
    </source>
</evidence>
<dbReference type="Proteomes" id="UP001189429">
    <property type="component" value="Unassembled WGS sequence"/>
</dbReference>
<protein>
    <recommendedName>
        <fullName evidence="2">peptidylprolyl isomerase</fullName>
        <ecNumber evidence="2">5.2.1.8</ecNumber>
    </recommendedName>
</protein>
<keyword evidence="2" id="KW-0413">Isomerase</keyword>
<reference evidence="6" key="1">
    <citation type="submission" date="2023-10" db="EMBL/GenBank/DDBJ databases">
        <authorList>
            <person name="Chen Y."/>
            <person name="Shah S."/>
            <person name="Dougan E. K."/>
            <person name="Thang M."/>
            <person name="Chan C."/>
        </authorList>
    </citation>
    <scope>NUCLEOTIDE SEQUENCE [LARGE SCALE GENOMIC DNA]</scope>
</reference>
<dbReference type="InterPro" id="IPR046357">
    <property type="entry name" value="PPIase_dom_sf"/>
</dbReference>
<dbReference type="Gene3D" id="2.20.110.10">
    <property type="entry name" value="Histone H3 K4-specific methyltransferase SET7/9 N-terminal domain"/>
    <property type="match status" value="1"/>
</dbReference>
<dbReference type="EC" id="5.2.1.8" evidence="2"/>
<dbReference type="Pfam" id="PF00254">
    <property type="entry name" value="FKBP_C"/>
    <property type="match status" value="1"/>
</dbReference>
<feature type="compositionally biased region" description="Acidic residues" evidence="3">
    <location>
        <begin position="553"/>
        <end position="565"/>
    </location>
</feature>
<name>A0ABN9Y5S7_9DINO</name>
<evidence type="ECO:0000256" key="3">
    <source>
        <dbReference type="SAM" id="MobiDB-lite"/>
    </source>
</evidence>
<organism evidence="6 7">
    <name type="scientific">Prorocentrum cordatum</name>
    <dbReference type="NCBI Taxonomy" id="2364126"/>
    <lineage>
        <taxon>Eukaryota</taxon>
        <taxon>Sar</taxon>
        <taxon>Alveolata</taxon>
        <taxon>Dinophyceae</taxon>
        <taxon>Prorocentrales</taxon>
        <taxon>Prorocentraceae</taxon>
        <taxon>Prorocentrum</taxon>
    </lineage>
</organism>
<evidence type="ECO:0000256" key="4">
    <source>
        <dbReference type="SAM" id="SignalP"/>
    </source>
</evidence>
<comment type="catalytic activity">
    <reaction evidence="2">
        <text>[protein]-peptidylproline (omega=180) = [protein]-peptidylproline (omega=0)</text>
        <dbReference type="Rhea" id="RHEA:16237"/>
        <dbReference type="Rhea" id="RHEA-COMP:10747"/>
        <dbReference type="Rhea" id="RHEA-COMP:10748"/>
        <dbReference type="ChEBI" id="CHEBI:83833"/>
        <dbReference type="ChEBI" id="CHEBI:83834"/>
        <dbReference type="EC" id="5.2.1.8"/>
    </reaction>
</comment>
<comment type="caution">
    <text evidence="6">The sequence shown here is derived from an EMBL/GenBank/DDBJ whole genome shotgun (WGS) entry which is preliminary data.</text>
</comment>
<sequence length="592" mass="63688">MAPAPRALALLALAAAPRAAALLRAPGAAPGAPAQNGSLQGLLEGLQHAAQGSGDPGVQKLFELVPGLEGALQGPDAGWGALLALADAPWAAKLHAEGADGADGRELHAGPSRDADGHEEVDLGDGLVLTRLEPGDNRTSPVDGDQVSLEYAAYSNFGTPVALERDDDIVSLEFDKRAFEPLNFTLGDQAAIPGLARAARRMTLGERAPVSLPEPLLYPVAPTGEFPPDDVLLFHVTLRRVGSTEVLVHRWPYVFAVASRDIFAEEELTIDHGEGYWAAQRAALARVREVGRTPGRAGAPPVPLRPGLRPRGPEAQLSRAVGRGLGARAEFWMEDQEPKYELYPLGEDKPREDGSQKFTGQAKAKFLNGDVYDGTFVEGMRRGKGTYVFKKFGDVYEGHYEENRKSGFGKMTYKNLKGEDDEEEAEDEEAGAVPRGGSYVGNYSGGLRGCGAEEDVAATASDGTFNYANGDIYVGQWKAGKKHGMGTYTYAKDSTTLSGQWENGKIVTGKWTLPSGIFYCGKFRYNKPFGKGVWVFKDGNQVTGEYQQKEQPRDDEDAGEEEEEGAPPKPDPKVWCNFKPVSCVAVRGGTMF</sequence>
<dbReference type="SUPFAM" id="SSF82185">
    <property type="entry name" value="Histone H3 K4-specific methyltransferase SET7/9 N-terminal domain"/>
    <property type="match status" value="2"/>
</dbReference>
<dbReference type="Pfam" id="PF02493">
    <property type="entry name" value="MORN"/>
    <property type="match status" value="4"/>
</dbReference>
<feature type="signal peptide" evidence="4">
    <location>
        <begin position="1"/>
        <end position="21"/>
    </location>
</feature>
<feature type="region of interest" description="Disordered" evidence="3">
    <location>
        <begin position="543"/>
        <end position="575"/>
    </location>
</feature>
<dbReference type="SUPFAM" id="SSF54534">
    <property type="entry name" value="FKBP-like"/>
    <property type="match status" value="1"/>
</dbReference>
<dbReference type="Gene3D" id="3.10.50.40">
    <property type="match status" value="1"/>
</dbReference>
<dbReference type="InterPro" id="IPR003409">
    <property type="entry name" value="MORN"/>
</dbReference>
<feature type="compositionally biased region" description="Low complexity" evidence="3">
    <location>
        <begin position="294"/>
        <end position="310"/>
    </location>
</feature>
<dbReference type="SUPFAM" id="SSF82199">
    <property type="entry name" value="SET domain"/>
    <property type="match status" value="1"/>
</dbReference>